<dbReference type="GO" id="GO:0005975">
    <property type="term" value="P:carbohydrate metabolic process"/>
    <property type="evidence" value="ECO:0007669"/>
    <property type="project" value="InterPro"/>
</dbReference>
<evidence type="ECO:0000256" key="3">
    <source>
        <dbReference type="SAM" id="Coils"/>
    </source>
</evidence>
<dbReference type="EC" id="2.4.1.280" evidence="8"/>
<feature type="domain" description="Glycoamylase-like" evidence="6">
    <location>
        <begin position="1290"/>
        <end position="1459"/>
    </location>
</feature>
<dbReference type="InterPro" id="IPR037820">
    <property type="entry name" value="GH94N_NdvB"/>
</dbReference>
<dbReference type="Pfam" id="PF17167">
    <property type="entry name" value="Glyco_hydro_94"/>
    <property type="match status" value="2"/>
</dbReference>
<dbReference type="SUPFAM" id="SSF48208">
    <property type="entry name" value="Six-hairpin glycosidases"/>
    <property type="match status" value="1"/>
</dbReference>
<dbReference type="CDD" id="cd11756">
    <property type="entry name" value="GH94N_ChvB_NdvB_1_like"/>
    <property type="match status" value="1"/>
</dbReference>
<dbReference type="Gene3D" id="1.50.10.10">
    <property type="match status" value="1"/>
</dbReference>
<dbReference type="GO" id="GO:0030246">
    <property type="term" value="F:carbohydrate binding"/>
    <property type="evidence" value="ECO:0007669"/>
    <property type="project" value="InterPro"/>
</dbReference>
<dbReference type="SUPFAM" id="SSF74650">
    <property type="entry name" value="Galactose mutarotase-like"/>
    <property type="match status" value="2"/>
</dbReference>
<evidence type="ECO:0000256" key="2">
    <source>
        <dbReference type="ARBA" id="ARBA00022679"/>
    </source>
</evidence>
<dbReference type="EMBL" id="LZZM01000174">
    <property type="protein sequence ID" value="OOM76347.1"/>
    <property type="molecule type" value="Genomic_DNA"/>
</dbReference>
<feature type="domain" description="Glycosyl hydrolase 94 supersandwich" evidence="5">
    <location>
        <begin position="2296"/>
        <end position="2589"/>
    </location>
</feature>
<comment type="caution">
    <text evidence="8">The sequence shown here is derived from an EMBL/GenBank/DDBJ whole genome shotgun (WGS) entry which is preliminary data.</text>
</comment>
<evidence type="ECO:0000313" key="9">
    <source>
        <dbReference type="Proteomes" id="UP000190890"/>
    </source>
</evidence>
<dbReference type="Pfam" id="PF06165">
    <property type="entry name" value="GH94_b-supersand"/>
    <property type="match status" value="2"/>
</dbReference>
<dbReference type="InterPro" id="IPR037824">
    <property type="entry name" value="GH94N_2_NdvB"/>
</dbReference>
<sequence length="3171" mass="366974">MKKNNSYGVRKNVLRELADGFFCMRENFKYFSKLYKEGYKVLGASEWLLDNIYLIEKEYKAIKMEMPIDYFKSLTLMGSSEQVPRIFLVAKDYIKNENEIECDKFINYMNMLQEKSLNSKLNKQEIIFTMGELWAFPLMLKTAIIINLAKYTDELASIQKEIIKGKNTADKVIDIINKNPECHINESDDINQVDTIYKELSNIDVDFEHMSSLFLREFFRVLRDNSIDDKRLNKFMETKWKVNLDYENNNIKSQLREEFLERHIGEYITHIRKIEGISWRKFFDNTSLVEKILKRDPENVYSNMDFQSKDYYRHKLEKIAKNLTINEIDLANNVLELAEISKNSNKEDYKCHVGYYLIDEGVKELKGYNNIKFMTSQNIYLALNVFGTLIISFLILLITSLLGVSYTRIQYIISFLIILIPINEIILGLTNWIVNKIVKIRLVPKLNFSRGIPDENKTVVVIPAIINSKEKVKELMKKLEVAYCGNKDGNLYFALLCDFSDSRYEVEENDDQIIKCGIECARRLNEKYSHNRFFFFSRARIYNKKQKIYMGKERKRGKLMEFMALIKGSNQHTYNVFSSDIKILKDIKYLITLDEDTFMPRESASKLVGAMSHVLNIPNIKDNRVIRGYGVMQPKVTISLEAKNQTYFSRIFGGEEGVDGYSVAYSDTYQDLFGEGSFTGKGIINIEKFYEVLKDTIKDNKILSHDLLEGGIARCALVSDIEFIDGYPGFYESSCKRLHRWVRGDWQLIGWLFSNKLTLLYKWKIFDNLRRSLLAPNLLIALILSLTILAGGNQIAALCFLGLISSLVFTITDFVVTPKNKLMGTFKNFEQIVLIVSFIPYQALLMLDAILTTLFRVCISKKNLLEWQSADSVEKNSSNDFSAYLKRMWISPAMGLLVIYLSFNNSFGVIAYNLVVAALWIVSPYFAYCISIKLSDNKNILRGEENNYLRKIARRIYAYYEDFINEENNYLAPDNYQEKPFKGVAYRTSPTNIGMGLISNVVAYDLGHITMWEFIDRIEQTLNSMKSLEKVNGHYLNWYDTKTKKPLWPRYVSTVDSGNLLSDLWVLKQAMIELKDNKVIRLKELVALNDIYKIIEEEDSSIKIKFVSQLNIGEYINILKEALYKLEEFKDNEKINKLQQLNEEKSHLSYVERNLYEDVWNKSILKLDNEEANYWFYKLIDEIKKKIKYYDSIFEGLEKLYSKEFFEGIPNLTELIHRCENYRRKNGDNFRETLGQKINMFKSYEDKIDKIIEDIEQFSREMNFEFLYDKTRELFSIGYNVEENSLGNSYYDLLASESRIASFVAIAKNDVPSAHYFKLSRAMTNAFHTHALVSWSGTMFEYFMPSLIMRNYPKTLFSQTYKSVIKAQISFAKQKKMPWGISESAFYEFDASENYQYKAFGVPGLGLKRGLEDELVISPYSTLMTLPFAKNTAIKNLKRLEKIGALGRYGFIEAIDYTKARQGKYIMKLPKGGKQEHHLDKKQGEFLEETKSNKDFDDSSIIKTSSGRYTEAINTNTDNNGFESSSSTQILDESYMKSNKKEYIENLRNSNDDFYNNTLIGENYTQNVDNNLDYVDKYAKKVDKSMDKYIGYINKYSVDDVDNVDNFAQSYDKYVDNDNSNKFETINNPQKINKVVNYMVHHLGMSLMALDNILQDNILINRFHSLPEVKATELLLKEKIPQNVIFERNEDFSVKNRYFEGEIMVPRIFEEVNQDSPQLLLLSNGEYSTMITASGSGYSKKNDIMLYRWKGNSTSDDSGMFFYIKNLNSNDYWSSTFEPCKTLGDSYKAEFNLDKAKFSRKDGNIETEMELVISSEENFEVRKLSLSNLSDKGRSIEITSYMEITLAAFSADAVHPAFSNLFIQTEYDEIENILIGSRRGRVKGAKVPYIFNKIVAEGELEGSITYETSRINFIGRNRELKSPLAMDNDKALNNTVGTVLDPIMSMRVRIRLEPHSKREIYFITGICDSKKQILDMCRENDDYNNLNKVFKNYSISTQLELKNLGIRSGKANVFQSAASDIFFLSNNRKNREEHITNIKKHQKDLWAYGISGDLPIIMAVIEKQENLNLVFNMIKFHYYLQLKGVKLDFVIYNNEEISYDEPLQKNIVEAIRISNERNFLNKPGGIFIHNKATMDVEVKNLLIGISRIYVDCKNNLNSYIYSEKNLNAYMDMQLKEEGLNSQIALRNNSKIKEEHEKTKVNSNVIYSEYDHDEDLINGDDLLKGMKATNKSEDTPNIEEIEAIDGIEERSQLEKNKEILEKNKEIKEEDNSNETNDDMENLDFFNGYGGFSKKDKSYIIKLSDLKNTPAPWINVISNEDFGFHISETGAGYTWCGNSRENKLTPWSNDYIRDAQGEALYIKDKISGDYFSISPKPVRDSGDYLIKHSFGYSEFTHIAYDLKGKLEIFAPKGEKLKIQRVTLENLSNEERSISLFYYAKLVLGVYEYDSSRYISTYISGNLYNNINGDLYNDYERIQDAERGGINSSFIGGRNPYSEYFGELDAYLTILGGERLSFTGDNKEFIGIGGEISKPKGLKCDDLSNRCGGIYDPCLAAQTSIKLKKGEKKELIILFGQEERDNIEKVINKYKNFNNVEAELDKVKQYWSHFLGNIQVKTPDKSLDYLLNGWLLYQTLSCRYLSRSAFYQSGGAYGFRDQLQDSMALGIVDSEIPKSQILRSASRQYVEGDVQHWWHPVVNSGIRTRFSDDLLWLPYVTAEYINSTGDYEILNKTAPYLEDEPLREGEDERYTIVNQSSKEGTIYEHCLKAIEKSLKFGVHNIPLMGSGDWNDGMSTVGNEGKGESVWLGWFLYSILNSFIEIAEIQKDTKTKNHFDERKEFIRENLEKNAWDGGWYRRAYFDDGVPLGSRENPECQIDSLAQSWSIISGAFEKDNEEKIDEIYNNTAKDRITVNSRKRAIEAMEAVDRNLVKKDKGMILLLAPPFNNSYLEPGYIKGYVPGVRENGGQYTHAAVWVILALTKLGLGDKAVKYFNMINPINHTRTELECMTYKVEPYVMAADVYIKEPHAGRGGWSWYTGASGWMYRVGIENILGLRRFKDKGYIINPCVPKEWQEFELKITNESEEYNIKVSRMSKEEYDAKAKQCRVNEEDNVKQFNNNGENKIKKEKKENEEDVHSRGEKDGNQIKIFINGKEIEDGIIPRNAGKLNINVYLI</sequence>
<dbReference type="Gene3D" id="1.50.10.140">
    <property type="match status" value="3"/>
</dbReference>
<dbReference type="InterPro" id="IPR008928">
    <property type="entry name" value="6-hairpin_glycosidase_sf"/>
</dbReference>
<accession>A0A1S8TEW7</accession>
<dbReference type="GO" id="GO:0016757">
    <property type="term" value="F:glycosyltransferase activity"/>
    <property type="evidence" value="ECO:0007669"/>
    <property type="project" value="UniProtKB-KW"/>
</dbReference>
<dbReference type="Pfam" id="PF10091">
    <property type="entry name" value="Glycoamylase"/>
    <property type="match status" value="1"/>
</dbReference>
<gene>
    <name evidence="8" type="primary">chbP</name>
    <name evidence="8" type="ORF">CLPUN_27340</name>
</gene>
<feature type="transmembrane region" description="Helical" evidence="4">
    <location>
        <begin position="379"/>
        <end position="403"/>
    </location>
</feature>
<keyword evidence="4" id="KW-1133">Transmembrane helix</keyword>
<feature type="transmembrane region" description="Helical" evidence="4">
    <location>
        <begin position="772"/>
        <end position="789"/>
    </location>
</feature>
<keyword evidence="4" id="KW-0812">Transmembrane</keyword>
<proteinExistence type="predicted"/>
<dbReference type="Gene3D" id="2.70.98.40">
    <property type="entry name" value="Glycoside hydrolase, family 65, N-terminal domain"/>
    <property type="match status" value="2"/>
</dbReference>
<evidence type="ECO:0000259" key="5">
    <source>
        <dbReference type="Pfam" id="PF06165"/>
    </source>
</evidence>
<feature type="domain" description="Glycosyl hydrolase 94 supersandwich" evidence="5">
    <location>
        <begin position="1705"/>
        <end position="1979"/>
    </location>
</feature>
<feature type="transmembrane region" description="Helical" evidence="4">
    <location>
        <begin position="795"/>
        <end position="816"/>
    </location>
</feature>
<feature type="transmembrane region" description="Helical" evidence="4">
    <location>
        <begin position="409"/>
        <end position="434"/>
    </location>
</feature>
<feature type="domain" description="Glycosyl hydrolase 94 catalytic" evidence="7">
    <location>
        <begin position="2603"/>
        <end position="2900"/>
    </location>
</feature>
<dbReference type="Gene3D" id="2.60.420.10">
    <property type="entry name" value="Maltose phosphorylase, domain 3"/>
    <property type="match status" value="1"/>
</dbReference>
<dbReference type="RefSeq" id="WP_242954131.1">
    <property type="nucleotide sequence ID" value="NZ_LZZM01000174.1"/>
</dbReference>
<keyword evidence="3" id="KW-0175">Coiled coil</keyword>
<dbReference type="InterPro" id="IPR033432">
    <property type="entry name" value="GH94_catalytic"/>
</dbReference>
<protein>
    <submittedName>
        <fullName evidence="8">N,N'-diacetylchitobiose phosphorylase</fullName>
        <ecNumber evidence="8">2.4.1.280</ecNumber>
    </submittedName>
</protein>
<dbReference type="SMART" id="SM01068">
    <property type="entry name" value="CBM_X"/>
    <property type="match status" value="2"/>
</dbReference>
<dbReference type="InterPro" id="IPR012341">
    <property type="entry name" value="6hp_glycosidase-like_sf"/>
</dbReference>
<dbReference type="InterPro" id="IPR019282">
    <property type="entry name" value="Glycoamylase-like_cons_dom"/>
</dbReference>
<feature type="transmembrane region" description="Helical" evidence="4">
    <location>
        <begin position="832"/>
        <end position="855"/>
    </location>
</feature>
<dbReference type="InterPro" id="IPR037018">
    <property type="entry name" value="GH65_N"/>
</dbReference>
<keyword evidence="9" id="KW-1185">Reference proteome</keyword>
<organism evidence="8 9">
    <name type="scientific">Clostridium puniceum</name>
    <dbReference type="NCBI Taxonomy" id="29367"/>
    <lineage>
        <taxon>Bacteria</taxon>
        <taxon>Bacillati</taxon>
        <taxon>Bacillota</taxon>
        <taxon>Clostridia</taxon>
        <taxon>Eubacteriales</taxon>
        <taxon>Clostridiaceae</taxon>
        <taxon>Clostridium</taxon>
    </lineage>
</organism>
<dbReference type="Proteomes" id="UP000190890">
    <property type="component" value="Unassembled WGS sequence"/>
</dbReference>
<dbReference type="PANTHER" id="PTHR37469:SF2">
    <property type="entry name" value="CELLOBIONIC ACID PHOSPHORYLASE"/>
    <property type="match status" value="1"/>
</dbReference>
<evidence type="ECO:0000256" key="4">
    <source>
        <dbReference type="SAM" id="Phobius"/>
    </source>
</evidence>
<dbReference type="InterPro" id="IPR010383">
    <property type="entry name" value="Glyco_hydrolase_94_b-supersand"/>
</dbReference>
<dbReference type="PANTHER" id="PTHR37469">
    <property type="entry name" value="CELLOBIONIC ACID PHOSPHORYLASE-RELATED"/>
    <property type="match status" value="1"/>
</dbReference>
<name>A0A1S8TEW7_9CLOT</name>
<keyword evidence="1 8" id="KW-0328">Glycosyltransferase</keyword>
<reference evidence="8 9" key="1">
    <citation type="submission" date="2016-05" db="EMBL/GenBank/DDBJ databases">
        <title>Microbial solvent formation.</title>
        <authorList>
            <person name="Poehlein A."/>
            <person name="Montoya Solano J.D."/>
            <person name="Flitsch S."/>
            <person name="Krabben P."/>
            <person name="Duerre P."/>
            <person name="Daniel R."/>
        </authorList>
    </citation>
    <scope>NUCLEOTIDE SEQUENCE [LARGE SCALE GENOMIC DNA]</scope>
    <source>
        <strain evidence="8 9">DSM 2619</strain>
    </source>
</reference>
<dbReference type="STRING" id="29367.CLPUN_27340"/>
<dbReference type="InterPro" id="IPR052047">
    <property type="entry name" value="GH94_Enzymes"/>
</dbReference>
<keyword evidence="2 8" id="KW-0808">Transferase</keyword>
<feature type="coiled-coil region" evidence="3">
    <location>
        <begin position="2242"/>
        <end position="2276"/>
    </location>
</feature>
<evidence type="ECO:0000313" key="8">
    <source>
        <dbReference type="EMBL" id="OOM76347.1"/>
    </source>
</evidence>
<evidence type="ECO:0000259" key="7">
    <source>
        <dbReference type="Pfam" id="PF17167"/>
    </source>
</evidence>
<dbReference type="CDD" id="cd11753">
    <property type="entry name" value="GH94N_ChvB_NdvB_2_like"/>
    <property type="match status" value="1"/>
</dbReference>
<dbReference type="InterPro" id="IPR011013">
    <property type="entry name" value="Gal_mutarotase_sf_dom"/>
</dbReference>
<feature type="domain" description="Glycosyl hydrolase 94 catalytic" evidence="7">
    <location>
        <begin position="2911"/>
        <end position="3050"/>
    </location>
</feature>
<evidence type="ECO:0000259" key="6">
    <source>
        <dbReference type="Pfam" id="PF10091"/>
    </source>
</evidence>
<evidence type="ECO:0000256" key="1">
    <source>
        <dbReference type="ARBA" id="ARBA00022676"/>
    </source>
</evidence>
<keyword evidence="4" id="KW-0472">Membrane</keyword>